<comment type="caution">
    <text evidence="2">The sequence shown here is derived from an EMBL/GenBank/DDBJ whole genome shotgun (WGS) entry which is preliminary data.</text>
</comment>
<dbReference type="AlphaFoldDB" id="A0A1Y2E133"/>
<dbReference type="Proteomes" id="UP000193689">
    <property type="component" value="Unassembled WGS sequence"/>
</dbReference>
<protein>
    <submittedName>
        <fullName evidence="2">Uncharacterized protein</fullName>
    </submittedName>
</protein>
<organism evidence="2 3">
    <name type="scientific">Pseudomassariella vexata</name>
    <dbReference type="NCBI Taxonomy" id="1141098"/>
    <lineage>
        <taxon>Eukaryota</taxon>
        <taxon>Fungi</taxon>
        <taxon>Dikarya</taxon>
        <taxon>Ascomycota</taxon>
        <taxon>Pezizomycotina</taxon>
        <taxon>Sordariomycetes</taxon>
        <taxon>Xylariomycetidae</taxon>
        <taxon>Amphisphaeriales</taxon>
        <taxon>Pseudomassariaceae</taxon>
        <taxon>Pseudomassariella</taxon>
    </lineage>
</organism>
<reference evidence="2 3" key="1">
    <citation type="submission" date="2016-07" db="EMBL/GenBank/DDBJ databases">
        <title>Pervasive Adenine N6-methylation of Active Genes in Fungi.</title>
        <authorList>
            <consortium name="DOE Joint Genome Institute"/>
            <person name="Mondo S.J."/>
            <person name="Dannebaum R.O."/>
            <person name="Kuo R.C."/>
            <person name="Labutti K."/>
            <person name="Haridas S."/>
            <person name="Kuo A."/>
            <person name="Salamov A."/>
            <person name="Ahrendt S.R."/>
            <person name="Lipzen A."/>
            <person name="Sullivan W."/>
            <person name="Andreopoulos W.B."/>
            <person name="Clum A."/>
            <person name="Lindquist E."/>
            <person name="Daum C."/>
            <person name="Ramamoorthy G.K."/>
            <person name="Gryganskyi A."/>
            <person name="Culley D."/>
            <person name="Magnuson J.K."/>
            <person name="James T.Y."/>
            <person name="O'Malley M.A."/>
            <person name="Stajich J.E."/>
            <person name="Spatafora J.W."/>
            <person name="Visel A."/>
            <person name="Grigoriev I.V."/>
        </authorList>
    </citation>
    <scope>NUCLEOTIDE SEQUENCE [LARGE SCALE GENOMIC DNA]</scope>
    <source>
        <strain evidence="2 3">CBS 129021</strain>
    </source>
</reference>
<dbReference type="EMBL" id="MCFJ01000006">
    <property type="protein sequence ID" value="ORY65046.1"/>
    <property type="molecule type" value="Genomic_DNA"/>
</dbReference>
<dbReference type="InParanoid" id="A0A1Y2E133"/>
<feature type="non-terminal residue" evidence="2">
    <location>
        <position position="1"/>
    </location>
</feature>
<evidence type="ECO:0000313" key="3">
    <source>
        <dbReference type="Proteomes" id="UP000193689"/>
    </source>
</evidence>
<accession>A0A1Y2E133</accession>
<keyword evidence="1" id="KW-1133">Transmembrane helix</keyword>
<evidence type="ECO:0000313" key="2">
    <source>
        <dbReference type="EMBL" id="ORY65046.1"/>
    </source>
</evidence>
<keyword evidence="1" id="KW-0812">Transmembrane</keyword>
<dbReference type="GeneID" id="63781268"/>
<dbReference type="RefSeq" id="XP_040716198.1">
    <property type="nucleotide sequence ID" value="XM_040865056.1"/>
</dbReference>
<proteinExistence type="predicted"/>
<keyword evidence="3" id="KW-1185">Reference proteome</keyword>
<name>A0A1Y2E133_9PEZI</name>
<gene>
    <name evidence="2" type="ORF">BCR38DRAFT_513411</name>
</gene>
<keyword evidence="1" id="KW-0472">Membrane</keyword>
<feature type="transmembrane region" description="Helical" evidence="1">
    <location>
        <begin position="42"/>
        <end position="65"/>
    </location>
</feature>
<sequence>TSQPIPHCRNLAVSLGPSTNRLGPLYYPCQCYLVLNPNLHLVVSLLLGLQIVLQLSLQLVLNFFLEFSLQLRLQLFLELHFKLSLDDFRETILCLDFRLCIERVSMVSDRGVTLRARWFGGRVLDIFVLHLQMMASKVGDDLLVMCCLTGILGCVVIR</sequence>
<evidence type="ECO:0000256" key="1">
    <source>
        <dbReference type="SAM" id="Phobius"/>
    </source>
</evidence>